<evidence type="ECO:0000256" key="2">
    <source>
        <dbReference type="ARBA" id="ARBA00022803"/>
    </source>
</evidence>
<dbReference type="SUPFAM" id="SSF47769">
    <property type="entry name" value="SAM/Pointed domain"/>
    <property type="match status" value="1"/>
</dbReference>
<dbReference type="PRINTS" id="PR00364">
    <property type="entry name" value="DISEASERSIST"/>
</dbReference>
<evidence type="ECO:0000256" key="4">
    <source>
        <dbReference type="SAM" id="MobiDB-lite"/>
    </source>
</evidence>
<feature type="region of interest" description="Disordered" evidence="4">
    <location>
        <begin position="1223"/>
        <end position="1310"/>
    </location>
</feature>
<dbReference type="PANTHER" id="PTHR45641">
    <property type="entry name" value="TETRATRICOPEPTIDE REPEAT PROTEIN (AFU_ORTHOLOGUE AFUA_6G03870)"/>
    <property type="match status" value="1"/>
</dbReference>
<dbReference type="InterPro" id="IPR024983">
    <property type="entry name" value="CHAT_dom"/>
</dbReference>
<dbReference type="OrthoDB" id="69300at2759"/>
<keyword evidence="10" id="KW-1185">Reference proteome</keyword>
<dbReference type="PROSITE" id="PS50105">
    <property type="entry name" value="SAM_DOMAIN"/>
    <property type="match status" value="1"/>
</dbReference>
<dbReference type="InterPro" id="IPR013761">
    <property type="entry name" value="SAM/pointed_sf"/>
</dbReference>
<name>A0A6A3NDS1_9STRA</name>
<feature type="compositionally biased region" description="Basic and acidic residues" evidence="4">
    <location>
        <begin position="1235"/>
        <end position="1244"/>
    </location>
</feature>
<dbReference type="SUPFAM" id="SSF52540">
    <property type="entry name" value="P-loop containing nucleoside triphosphate hydrolases"/>
    <property type="match status" value="1"/>
</dbReference>
<gene>
    <name evidence="7" type="ORF">PR001_g6180</name>
    <name evidence="6" type="ORF">PR002_g6348</name>
    <name evidence="8" type="ORF">PR003_g6515</name>
</gene>
<keyword evidence="1" id="KW-0677">Repeat</keyword>
<dbReference type="Gene3D" id="1.25.40.10">
    <property type="entry name" value="Tetratricopeptide repeat domain"/>
    <property type="match status" value="3"/>
</dbReference>
<dbReference type="InterPro" id="IPR027417">
    <property type="entry name" value="P-loop_NTPase"/>
</dbReference>
<dbReference type="Pfam" id="PF13424">
    <property type="entry name" value="TPR_12"/>
    <property type="match status" value="1"/>
</dbReference>
<dbReference type="SMART" id="SM00028">
    <property type="entry name" value="TPR"/>
    <property type="match status" value="3"/>
</dbReference>
<dbReference type="Gene3D" id="3.40.50.300">
    <property type="entry name" value="P-loop containing nucleotide triphosphate hydrolases"/>
    <property type="match status" value="1"/>
</dbReference>
<dbReference type="EMBL" id="QXFV01000287">
    <property type="protein sequence ID" value="KAE9042462.1"/>
    <property type="molecule type" value="Genomic_DNA"/>
</dbReference>
<feature type="domain" description="SAM" evidence="5">
    <location>
        <begin position="11"/>
        <end position="75"/>
    </location>
</feature>
<dbReference type="Pfam" id="PF00536">
    <property type="entry name" value="SAM_1"/>
    <property type="match status" value="1"/>
</dbReference>
<dbReference type="InterPro" id="IPR001660">
    <property type="entry name" value="SAM"/>
</dbReference>
<proteinExistence type="predicted"/>
<dbReference type="Proteomes" id="UP000429607">
    <property type="component" value="Unassembled WGS sequence"/>
</dbReference>
<reference evidence="9 11" key="1">
    <citation type="submission" date="2018-09" db="EMBL/GenBank/DDBJ databases">
        <title>Genomic investigation of the strawberry pathogen Phytophthora fragariae indicates pathogenicity is determined by transcriptional variation in three key races.</title>
        <authorList>
            <person name="Adams T.M."/>
            <person name="Armitage A.D."/>
            <person name="Sobczyk M.K."/>
            <person name="Bates H.J."/>
            <person name="Dunwell J.M."/>
            <person name="Nellist C.F."/>
            <person name="Harrison R.J."/>
        </authorList>
    </citation>
    <scope>NUCLEOTIDE SEQUENCE [LARGE SCALE GENOMIC DNA]</scope>
    <source>
        <strain evidence="7 9">SCRP249</strain>
        <strain evidence="6 11">SCRP324</strain>
        <strain evidence="8 10">SCRP333</strain>
    </source>
</reference>
<keyword evidence="2 3" id="KW-0802">TPR repeat</keyword>
<dbReference type="Pfam" id="PF05729">
    <property type="entry name" value="NACHT"/>
    <property type="match status" value="1"/>
</dbReference>
<evidence type="ECO:0000313" key="9">
    <source>
        <dbReference type="Proteomes" id="UP000429607"/>
    </source>
</evidence>
<dbReference type="EMBL" id="QXFT01000291">
    <property type="protein sequence ID" value="KAE9348255.1"/>
    <property type="molecule type" value="Genomic_DNA"/>
</dbReference>
<evidence type="ECO:0000313" key="8">
    <source>
        <dbReference type="EMBL" id="KAE9348255.1"/>
    </source>
</evidence>
<evidence type="ECO:0000313" key="10">
    <source>
        <dbReference type="Proteomes" id="UP000434957"/>
    </source>
</evidence>
<dbReference type="InterPro" id="IPR019734">
    <property type="entry name" value="TPR_rpt"/>
</dbReference>
<dbReference type="EMBL" id="QXFU01000285">
    <property type="protein sequence ID" value="KAE9037828.1"/>
    <property type="molecule type" value="Genomic_DNA"/>
</dbReference>
<feature type="compositionally biased region" description="Low complexity" evidence="4">
    <location>
        <begin position="1258"/>
        <end position="1286"/>
    </location>
</feature>
<accession>A0A6A3NDS1</accession>
<dbReference type="PROSITE" id="PS50005">
    <property type="entry name" value="TPR"/>
    <property type="match status" value="1"/>
</dbReference>
<dbReference type="SUPFAM" id="SSF48452">
    <property type="entry name" value="TPR-like"/>
    <property type="match status" value="1"/>
</dbReference>
<dbReference type="InterPro" id="IPR011990">
    <property type="entry name" value="TPR-like_helical_dom_sf"/>
</dbReference>
<evidence type="ECO:0000313" key="7">
    <source>
        <dbReference type="EMBL" id="KAE9042462.1"/>
    </source>
</evidence>
<evidence type="ECO:0000313" key="6">
    <source>
        <dbReference type="EMBL" id="KAE9037828.1"/>
    </source>
</evidence>
<feature type="compositionally biased region" description="Low complexity" evidence="4">
    <location>
        <begin position="77"/>
        <end position="99"/>
    </location>
</feature>
<feature type="compositionally biased region" description="Low complexity" evidence="4">
    <location>
        <begin position="976"/>
        <end position="986"/>
    </location>
</feature>
<sequence>MEGVAAAWSSWSCADVGRWLSDQGFQEHVELFANNKISGSILPELTRNALRDDLGIAAFGDRVRIAQAIEALIASSSPSSLPASGDASASSATSTTSTSNAQPQAWLPRDENALDLVVLHAAPLVIKDSRHRIYPMEKLDLEAERREISNSLLTDVQHKAIHVRFDIATADILRSLMTAWKCTVLHFSGHGLGQRAALCFEDGAGCTHLITPDALRQLMFSGHPPGERQVPGVARDAAAGPKPLDGNVKLVFVNACHSQKVASVFLNAGIPHVVAVHSDSLVVDASATMFAKHFYLSLFHGHTVSTAFEIAKGAVRALPTQKRAACCCAHLHEPTCTWMRDGSRHSQHSATQCCCKGHVLAFPHDESSKFLLLGSAPHDVVLFGDIPNGSLRDYTPRYPSNIPSMHGQFIGRNTETYLMVKSLRENAVTACLGAPGIGKSSLIISVAHFVHSRRMFPDGVFYVDLEGQKLSTVRYAIAQSIGMPAADTDEEVFAELGTKNCLLVLDKVEELLDEDENKGEELLHQLISVAPNLKLLLASRRNMHIPSVTPYSLSISELPLHTATELLCLVAPGCSAKLAERLARICGCLPLAIRVVGRALANARMTVTPERMIEYLERDEHRFETIRELNQVGHKECVDRCIRSSFCHLDEPLRLAFMALGFFRGSFEIEAAEAVLSSMLTEQNAAGKLVGSSSYSLMSSALSGSVGATTSTSSSSNATYFPADAYAKSNRSRSRDDDVSSVRSLGSQLSNMDGFGFDNDGAMTNDSYDLLDLESSEEVKAREVSVPSASVALELLHQWSLVEFDTKTNRYRMHNLVQLFAEEEAGRMGEECFADRGPASMSGSVSSSFVAASMGAPTMSISLGKELLLTWKRRFVRYYCMIVAKASHAYRFEGTLALFDKERANIESAMRLAHELTLQSIEQVRESNCRVQQEIVSDQIGEVPTSSTSTMRSKSEPAFFTGDGALPTPTIESHRSSSAISTSNSSSGGGVGSGRRSAGSAGLSNSTIVDALLYSNLVVRCRFIFRARVEPRRRIQVVSSCLQLSRETRSLHCTCGNRENDPATLLWDVEEAKFDRELSLLDKLPSFEEPQPPVASAAAHDRCTCVGIRELIALEALLLTDLGYACCDVTDWVAGEYHYLESLRLQREVLGWSEHPQVAEVLNQFGICLSTRWGYLAHNVWLLQHAERLLKGSLEMRSRVLSKNHPEYATSLNNLANFYKNYPTAGKRRSPSAALRDESRDSRERHSRGGKSGGRRGGSTQRGARSKSSPSPSRSSTSSESMTSPSQKDAKTIKGATDASGEQEPPPDIAGMYRQSLKIREITLGENHPQVAQSLNNLALYLSNQLETQNLSEAELATQRAEIGRLYERALRIRRSRLGNASFETAATLNNMGNFKRLTKDWHGAEENIKEALQITDRYFNDISPRAARIFINLARVYRDQKRYGEAIAAYKKAQDIRQQLFPDTRDVGFCIEQIGKCLRLQGKEEEGKVLEERGRQMKKLGLSALEQDELGEVDSGSTISGGSNGFQHAILSGDNVEGGISSSHLFARVNVYDIVDAEALISRKFNFPGKLLGERGIHLKKIEAIACAQLRYFGPWPQSLTKWSKGSQRGGSSCTMPEAYIQITSTNEAALERAKEQSVQLLREMKLSWERITAEVVAGGVAAEEADICICIGLHRPSYRDQIALVAPLMLTYGDARHEEVG</sequence>
<evidence type="ECO:0000256" key="3">
    <source>
        <dbReference type="PROSITE-ProRule" id="PRU00339"/>
    </source>
</evidence>
<dbReference type="Gene3D" id="1.10.150.50">
    <property type="entry name" value="Transcription Factor, Ets-1"/>
    <property type="match status" value="1"/>
</dbReference>
<evidence type="ECO:0000259" key="5">
    <source>
        <dbReference type="PROSITE" id="PS50105"/>
    </source>
</evidence>
<feature type="region of interest" description="Disordered" evidence="4">
    <location>
        <begin position="77"/>
        <end position="105"/>
    </location>
</feature>
<dbReference type="InterPro" id="IPR007111">
    <property type="entry name" value="NACHT_NTPase"/>
</dbReference>
<feature type="region of interest" description="Disordered" evidence="4">
    <location>
        <begin position="940"/>
        <end position="1002"/>
    </location>
</feature>
<evidence type="ECO:0000256" key="1">
    <source>
        <dbReference type="ARBA" id="ARBA00022737"/>
    </source>
</evidence>
<organism evidence="7 9">
    <name type="scientific">Phytophthora rubi</name>
    <dbReference type="NCBI Taxonomy" id="129364"/>
    <lineage>
        <taxon>Eukaryota</taxon>
        <taxon>Sar</taxon>
        <taxon>Stramenopiles</taxon>
        <taxon>Oomycota</taxon>
        <taxon>Peronosporomycetes</taxon>
        <taxon>Peronosporales</taxon>
        <taxon>Peronosporaceae</taxon>
        <taxon>Phytophthora</taxon>
    </lineage>
</organism>
<feature type="repeat" description="TPR" evidence="3">
    <location>
        <begin position="1428"/>
        <end position="1461"/>
    </location>
</feature>
<evidence type="ECO:0000313" key="11">
    <source>
        <dbReference type="Proteomes" id="UP000435112"/>
    </source>
</evidence>
<dbReference type="SMART" id="SM00454">
    <property type="entry name" value="SAM"/>
    <property type="match status" value="1"/>
</dbReference>
<dbReference type="Pfam" id="PF12770">
    <property type="entry name" value="CHAT"/>
    <property type="match status" value="1"/>
</dbReference>
<comment type="caution">
    <text evidence="7">The sequence shown here is derived from an EMBL/GenBank/DDBJ whole genome shotgun (WGS) entry which is preliminary data.</text>
</comment>
<dbReference type="Proteomes" id="UP000434957">
    <property type="component" value="Unassembled WGS sequence"/>
</dbReference>
<protein>
    <recommendedName>
        <fullName evidence="5">SAM domain-containing protein</fullName>
    </recommendedName>
</protein>
<dbReference type="PANTHER" id="PTHR45641:SF19">
    <property type="entry name" value="NEPHROCYSTIN-3"/>
    <property type="match status" value="1"/>
</dbReference>
<dbReference type="Proteomes" id="UP000435112">
    <property type="component" value="Unassembled WGS sequence"/>
</dbReference>